<dbReference type="GO" id="GO:0019239">
    <property type="term" value="F:deaminase activity"/>
    <property type="evidence" value="ECO:0007669"/>
    <property type="project" value="TreeGrafter"/>
</dbReference>
<dbReference type="AlphaFoldDB" id="A0A381Z168"/>
<dbReference type="Pfam" id="PF01042">
    <property type="entry name" value="Ribonuc_L-PSP"/>
    <property type="match status" value="1"/>
</dbReference>
<dbReference type="SUPFAM" id="SSF55298">
    <property type="entry name" value="YjgF-like"/>
    <property type="match status" value="1"/>
</dbReference>
<sequence length="128" mass="13735">MAIERSNPAALANPPGYSHVVKDGTTVYVAGQLSRNSAGETVGEGDFSAQAEQVFKNVQAALESVGSSMSKIMKMNVFMTHREDIPAYRIIKSKYVPEDNLPVSTLILCSGLADTVFRIEVEVIATVG</sequence>
<comment type="similarity">
    <text evidence="1">Belongs to the RutC family.</text>
</comment>
<dbReference type="CDD" id="cd00448">
    <property type="entry name" value="YjgF_YER057c_UK114_family"/>
    <property type="match status" value="1"/>
</dbReference>
<evidence type="ECO:0000256" key="1">
    <source>
        <dbReference type="ARBA" id="ARBA00010552"/>
    </source>
</evidence>
<gene>
    <name evidence="2" type="ORF">METZ01_LOCUS135803</name>
</gene>
<evidence type="ECO:0000313" key="2">
    <source>
        <dbReference type="EMBL" id="SVA82949.1"/>
    </source>
</evidence>
<dbReference type="PANTHER" id="PTHR11803:SF58">
    <property type="entry name" value="PROTEIN HMF1-RELATED"/>
    <property type="match status" value="1"/>
</dbReference>
<dbReference type="InterPro" id="IPR035959">
    <property type="entry name" value="RutC-like_sf"/>
</dbReference>
<dbReference type="InterPro" id="IPR006175">
    <property type="entry name" value="YjgF/YER057c/UK114"/>
</dbReference>
<name>A0A381Z168_9ZZZZ</name>
<dbReference type="Gene3D" id="3.30.1330.40">
    <property type="entry name" value="RutC-like"/>
    <property type="match status" value="1"/>
</dbReference>
<reference evidence="2" key="1">
    <citation type="submission" date="2018-05" db="EMBL/GenBank/DDBJ databases">
        <authorList>
            <person name="Lanie J.A."/>
            <person name="Ng W.-L."/>
            <person name="Kazmierczak K.M."/>
            <person name="Andrzejewski T.M."/>
            <person name="Davidsen T.M."/>
            <person name="Wayne K.J."/>
            <person name="Tettelin H."/>
            <person name="Glass J.I."/>
            <person name="Rusch D."/>
            <person name="Podicherti R."/>
            <person name="Tsui H.-C.T."/>
            <person name="Winkler M.E."/>
        </authorList>
    </citation>
    <scope>NUCLEOTIDE SEQUENCE</scope>
</reference>
<organism evidence="2">
    <name type="scientific">marine metagenome</name>
    <dbReference type="NCBI Taxonomy" id="408172"/>
    <lineage>
        <taxon>unclassified sequences</taxon>
        <taxon>metagenomes</taxon>
        <taxon>ecological metagenomes</taxon>
    </lineage>
</organism>
<proteinExistence type="inferred from homology"/>
<dbReference type="PANTHER" id="PTHR11803">
    <property type="entry name" value="2-IMINOBUTANOATE/2-IMINOPROPANOATE DEAMINASE RIDA"/>
    <property type="match status" value="1"/>
</dbReference>
<protein>
    <submittedName>
        <fullName evidence="2">Uncharacterized protein</fullName>
    </submittedName>
</protein>
<dbReference type="EMBL" id="UINC01019572">
    <property type="protein sequence ID" value="SVA82949.1"/>
    <property type="molecule type" value="Genomic_DNA"/>
</dbReference>
<dbReference type="GO" id="GO:0005829">
    <property type="term" value="C:cytosol"/>
    <property type="evidence" value="ECO:0007669"/>
    <property type="project" value="TreeGrafter"/>
</dbReference>
<accession>A0A381Z168</accession>